<sequence length="289" mass="32517">MATWTDRYWNSADGLRLHYRDYEGPRDKPPILCIPGLTRNARDFEPVAERYAGAWRVICVDLRGRAGSDYDPEPKHYSPPFYVADLLKLLDQEGIADAVFMGTSLGGICTMILASTDSDRIAGAMLNDVGPELCQVGIDRIATYVGKDVEFSSWNDAVEQLRERNGEVFPRWGDGEWQRFARRVCREGKDGIRFDYDMKIADNFRSATSTPAVDAWPAYRALAGRPVTILRGEISELLTQETADRMVAELPDDAELVVVRDVGHTPNLEEPESVAAMDRLLKRVTERLD</sequence>
<proteinExistence type="predicted"/>
<dbReference type="OrthoDB" id="9791366at2"/>
<dbReference type="Gene3D" id="3.40.50.1820">
    <property type="entry name" value="alpha/beta hydrolase"/>
    <property type="match status" value="1"/>
</dbReference>
<dbReference type="InterPro" id="IPR029058">
    <property type="entry name" value="AB_hydrolase_fold"/>
</dbReference>
<dbReference type="Pfam" id="PF12697">
    <property type="entry name" value="Abhydrolase_6"/>
    <property type="match status" value="1"/>
</dbReference>
<dbReference type="GO" id="GO:0016787">
    <property type="term" value="F:hydrolase activity"/>
    <property type="evidence" value="ECO:0007669"/>
    <property type="project" value="UniProtKB-KW"/>
</dbReference>
<evidence type="ECO:0000313" key="2">
    <source>
        <dbReference type="EMBL" id="RIX29328.1"/>
    </source>
</evidence>
<dbReference type="InterPro" id="IPR000073">
    <property type="entry name" value="AB_hydrolase_1"/>
</dbReference>
<evidence type="ECO:0000259" key="1">
    <source>
        <dbReference type="Pfam" id="PF12697"/>
    </source>
</evidence>
<keyword evidence="3" id="KW-1185">Reference proteome</keyword>
<dbReference type="RefSeq" id="WP_119533217.1">
    <property type="nucleotide sequence ID" value="NZ_QXTF01000002.1"/>
</dbReference>
<gene>
    <name evidence="2" type="ORF">D3M59_08505</name>
</gene>
<dbReference type="PANTHER" id="PTHR43433:SF5">
    <property type="entry name" value="AB HYDROLASE-1 DOMAIN-CONTAINING PROTEIN"/>
    <property type="match status" value="1"/>
</dbReference>
<dbReference type="PANTHER" id="PTHR43433">
    <property type="entry name" value="HYDROLASE, ALPHA/BETA FOLD FAMILY PROTEIN"/>
    <property type="match status" value="1"/>
</dbReference>
<accession>A0A418Q040</accession>
<dbReference type="EMBL" id="QXTF01000002">
    <property type="protein sequence ID" value="RIX29328.1"/>
    <property type="molecule type" value="Genomic_DNA"/>
</dbReference>
<dbReference type="InterPro" id="IPR050471">
    <property type="entry name" value="AB_hydrolase"/>
</dbReference>
<keyword evidence="2" id="KW-0378">Hydrolase</keyword>
<dbReference type="AlphaFoldDB" id="A0A418Q040"/>
<feature type="domain" description="AB hydrolase-1" evidence="1">
    <location>
        <begin position="31"/>
        <end position="276"/>
    </location>
</feature>
<reference evidence="2 3" key="1">
    <citation type="submission" date="2018-09" db="EMBL/GenBank/DDBJ databases">
        <title>Sphingomonas sp. DAC4.</title>
        <authorList>
            <person name="Seo T."/>
        </authorList>
    </citation>
    <scope>NUCLEOTIDE SEQUENCE [LARGE SCALE GENOMIC DNA]</scope>
    <source>
        <strain evidence="2 3">DAC4</strain>
    </source>
</reference>
<dbReference type="Proteomes" id="UP000285023">
    <property type="component" value="Unassembled WGS sequence"/>
</dbReference>
<dbReference type="SUPFAM" id="SSF53474">
    <property type="entry name" value="alpha/beta-Hydrolases"/>
    <property type="match status" value="1"/>
</dbReference>
<evidence type="ECO:0000313" key="3">
    <source>
        <dbReference type="Proteomes" id="UP000285023"/>
    </source>
</evidence>
<comment type="caution">
    <text evidence="2">The sequence shown here is derived from an EMBL/GenBank/DDBJ whole genome shotgun (WGS) entry which is preliminary data.</text>
</comment>
<protein>
    <submittedName>
        <fullName evidence="2">Alpha/beta hydrolase</fullName>
    </submittedName>
</protein>
<organism evidence="2 3">
    <name type="scientific">Sphingomonas edaphi</name>
    <dbReference type="NCBI Taxonomy" id="2315689"/>
    <lineage>
        <taxon>Bacteria</taxon>
        <taxon>Pseudomonadati</taxon>
        <taxon>Pseudomonadota</taxon>
        <taxon>Alphaproteobacteria</taxon>
        <taxon>Sphingomonadales</taxon>
        <taxon>Sphingomonadaceae</taxon>
        <taxon>Sphingomonas</taxon>
    </lineage>
</organism>
<name>A0A418Q040_9SPHN</name>